<accession>A0ABN3K395</accession>
<name>A0ABN3K395_9ACTN</name>
<dbReference type="Proteomes" id="UP001501638">
    <property type="component" value="Unassembled WGS sequence"/>
</dbReference>
<proteinExistence type="predicted"/>
<gene>
    <name evidence="2" type="ORF">GCM10010405_30750</name>
</gene>
<comment type="caution">
    <text evidence="2">The sequence shown here is derived from an EMBL/GenBank/DDBJ whole genome shotgun (WGS) entry which is preliminary data.</text>
</comment>
<evidence type="ECO:0000313" key="3">
    <source>
        <dbReference type="Proteomes" id="UP001501638"/>
    </source>
</evidence>
<feature type="region of interest" description="Disordered" evidence="1">
    <location>
        <begin position="1"/>
        <end position="44"/>
    </location>
</feature>
<organism evidence="2 3">
    <name type="scientific">Streptomyces macrosporus</name>
    <dbReference type="NCBI Taxonomy" id="44032"/>
    <lineage>
        <taxon>Bacteria</taxon>
        <taxon>Bacillati</taxon>
        <taxon>Actinomycetota</taxon>
        <taxon>Actinomycetes</taxon>
        <taxon>Kitasatosporales</taxon>
        <taxon>Streptomycetaceae</taxon>
        <taxon>Streptomyces</taxon>
    </lineage>
</organism>
<protein>
    <submittedName>
        <fullName evidence="2">Uncharacterized protein</fullName>
    </submittedName>
</protein>
<feature type="compositionally biased region" description="Basic residues" evidence="1">
    <location>
        <begin position="1"/>
        <end position="11"/>
    </location>
</feature>
<evidence type="ECO:0000256" key="1">
    <source>
        <dbReference type="SAM" id="MobiDB-lite"/>
    </source>
</evidence>
<evidence type="ECO:0000313" key="2">
    <source>
        <dbReference type="EMBL" id="GAA2445184.1"/>
    </source>
</evidence>
<reference evidence="2 3" key="1">
    <citation type="journal article" date="2019" name="Int. J. Syst. Evol. Microbiol.">
        <title>The Global Catalogue of Microorganisms (GCM) 10K type strain sequencing project: providing services to taxonomists for standard genome sequencing and annotation.</title>
        <authorList>
            <consortium name="The Broad Institute Genomics Platform"/>
            <consortium name="The Broad Institute Genome Sequencing Center for Infectious Disease"/>
            <person name="Wu L."/>
            <person name="Ma J."/>
        </authorList>
    </citation>
    <scope>NUCLEOTIDE SEQUENCE [LARGE SCALE GENOMIC DNA]</scope>
    <source>
        <strain evidence="2 3">JCM 6305</strain>
    </source>
</reference>
<sequence>MGRGTPRRLPGRRAAGLDLADVSLPARTHSRSGTVSSPRDGTPMARKLITAKAGSANSNEEKIDAVCPHHREMIDAIAFTYRTRTP</sequence>
<keyword evidence="3" id="KW-1185">Reference proteome</keyword>
<dbReference type="EMBL" id="BAAASZ010000022">
    <property type="protein sequence ID" value="GAA2445184.1"/>
    <property type="molecule type" value="Genomic_DNA"/>
</dbReference>